<dbReference type="PROSITE" id="PS50176">
    <property type="entry name" value="ARM_REPEAT"/>
    <property type="match status" value="1"/>
</dbReference>
<dbReference type="PANTHER" id="PTHR46700">
    <property type="entry name" value="ARM REPEAT SUPERFAMILY PROTEIN"/>
    <property type="match status" value="1"/>
</dbReference>
<organism evidence="4">
    <name type="scientific">Anthurium amnicola</name>
    <dbReference type="NCBI Taxonomy" id="1678845"/>
    <lineage>
        <taxon>Eukaryota</taxon>
        <taxon>Viridiplantae</taxon>
        <taxon>Streptophyta</taxon>
        <taxon>Embryophyta</taxon>
        <taxon>Tracheophyta</taxon>
        <taxon>Spermatophyta</taxon>
        <taxon>Magnoliopsida</taxon>
        <taxon>Liliopsida</taxon>
        <taxon>Araceae</taxon>
        <taxon>Pothoideae</taxon>
        <taxon>Potheae</taxon>
        <taxon>Anthurium</taxon>
    </lineage>
</organism>
<proteinExistence type="predicted"/>
<dbReference type="SMART" id="SM00185">
    <property type="entry name" value="ARM"/>
    <property type="match status" value="5"/>
</dbReference>
<feature type="repeat" description="ARM" evidence="1">
    <location>
        <begin position="140"/>
        <end position="182"/>
    </location>
</feature>
<dbReference type="Pfam" id="PF25598">
    <property type="entry name" value="ARM_PUB"/>
    <property type="match status" value="1"/>
</dbReference>
<dbReference type="InterPro" id="IPR016024">
    <property type="entry name" value="ARM-type_fold"/>
</dbReference>
<evidence type="ECO:0000256" key="2">
    <source>
        <dbReference type="SAM" id="MobiDB-lite"/>
    </source>
</evidence>
<accession>A0A1D1XJ32</accession>
<gene>
    <name evidence="4" type="primary">PUB12_0</name>
    <name evidence="4" type="ORF">g.110803</name>
</gene>
<feature type="region of interest" description="Disordered" evidence="2">
    <location>
        <begin position="103"/>
        <end position="124"/>
    </location>
</feature>
<reference evidence="4" key="1">
    <citation type="submission" date="2015-07" db="EMBL/GenBank/DDBJ databases">
        <title>Transcriptome Assembly of Anthurium amnicola.</title>
        <authorList>
            <person name="Suzuki J."/>
        </authorList>
    </citation>
    <scope>NUCLEOTIDE SEQUENCE</scope>
</reference>
<name>A0A1D1XJ32_9ARAE</name>
<dbReference type="AlphaFoldDB" id="A0A1D1XJ32"/>
<feature type="compositionally biased region" description="Basic and acidic residues" evidence="2">
    <location>
        <begin position="112"/>
        <end position="124"/>
    </location>
</feature>
<dbReference type="SUPFAM" id="SSF48371">
    <property type="entry name" value="ARM repeat"/>
    <property type="match status" value="1"/>
</dbReference>
<protein>
    <submittedName>
        <fullName evidence="4">U-box domain-containing protein 12</fullName>
    </submittedName>
</protein>
<dbReference type="InterPro" id="IPR000225">
    <property type="entry name" value="Armadillo"/>
</dbReference>
<evidence type="ECO:0000256" key="1">
    <source>
        <dbReference type="PROSITE-ProRule" id="PRU00259"/>
    </source>
</evidence>
<dbReference type="EMBL" id="GDJX01025533">
    <property type="protein sequence ID" value="JAT42403.1"/>
    <property type="molecule type" value="Transcribed_RNA"/>
</dbReference>
<dbReference type="Gene3D" id="1.25.10.10">
    <property type="entry name" value="Leucine-rich Repeat Variant"/>
    <property type="match status" value="2"/>
</dbReference>
<evidence type="ECO:0000259" key="3">
    <source>
        <dbReference type="Pfam" id="PF25598"/>
    </source>
</evidence>
<dbReference type="InterPro" id="IPR058678">
    <property type="entry name" value="ARM_PUB"/>
</dbReference>
<dbReference type="PANTHER" id="PTHR46700:SF1">
    <property type="entry name" value="ARM REPEAT SUPERFAMILY PROTEIN"/>
    <property type="match status" value="1"/>
</dbReference>
<dbReference type="InterPro" id="IPR011989">
    <property type="entry name" value="ARM-like"/>
</dbReference>
<feature type="region of interest" description="Disordered" evidence="2">
    <location>
        <begin position="36"/>
        <end position="61"/>
    </location>
</feature>
<sequence>MATCDRDAVGFRLWPLFSAAAFRRKLVDALMCGVSHHRRKEMRAPPAPPPVEPSRRRAGSERLSELLKAEVSESGSEEAEAEGRKKVEALEELMGVVKRLQQPSGDAASGEGVRRREAAEGVRRLAKEDPEARETLAMLGAIPPLVGMLDSDDVGLQAAALYALLNLGVGNDMNKAAIVAAGAVHKMVNLMAAGSPLPPVSEAIVANFLGLSALDANKPIIGSSGGIPFLVQAFRDTAAEAASRVQARQDALRALLNLSIAPANVSHLVDAGLVPDLLASVGDMEVTERALSVLSNVVATAEGRRAVSRAREAFQILVDVLNWADSPGCQEKATYVLMVMAHKAYSDRAAMVEAGIVSSLLELTLLGTALAQKRASRILECLRVDKGKQVAKGGGSGGAGAPAVSAPLYWVGPEGRGAELDDDEDDAGMSEERKAVKRLVQQSLQHNMRRIARRANLPQDFAPSDHFMALAGTSTSKSLPF</sequence>
<evidence type="ECO:0000313" key="4">
    <source>
        <dbReference type="EMBL" id="JAT42403.1"/>
    </source>
</evidence>
<feature type="domain" description="U-box" evidence="3">
    <location>
        <begin position="112"/>
        <end position="364"/>
    </location>
</feature>